<dbReference type="KEGG" id="sawl:NGM29_13390"/>
<dbReference type="GeneID" id="73291058"/>
<organism evidence="2 3">
    <name type="scientific">Natronosalvus rutilus</name>
    <dbReference type="NCBI Taxonomy" id="2953753"/>
    <lineage>
        <taxon>Archaea</taxon>
        <taxon>Methanobacteriati</taxon>
        <taxon>Methanobacteriota</taxon>
        <taxon>Stenosarchaea group</taxon>
        <taxon>Halobacteria</taxon>
        <taxon>Halobacteriales</taxon>
        <taxon>Natrialbaceae</taxon>
        <taxon>Natronosalvus</taxon>
    </lineage>
</organism>
<keyword evidence="3" id="KW-1185">Reference proteome</keyword>
<evidence type="ECO:0000256" key="1">
    <source>
        <dbReference type="SAM" id="MobiDB-lite"/>
    </source>
</evidence>
<dbReference type="AlphaFoldDB" id="A0A9E7N8E7"/>
<feature type="region of interest" description="Disordered" evidence="1">
    <location>
        <begin position="1"/>
        <end position="26"/>
    </location>
</feature>
<gene>
    <name evidence="2" type="ORF">NGM29_13390</name>
</gene>
<sequence>MSQKPENPGRGNGPDRPEYQIDETVTLPRDDPLKYWDIDVDPNKKETWVIRAIARSPNTNIRAYILPKEEVAFFEEDENVWWEFRSENSSRLKDATTITNEDEHPYFHDGDYVLAIKAKRSGGTPDEFKFSVKFRRE</sequence>
<reference evidence="2" key="1">
    <citation type="submission" date="2022-06" db="EMBL/GenBank/DDBJ databases">
        <title>Diverse halophilic archaea isolated from saline environments.</title>
        <authorList>
            <person name="Cui H.-L."/>
        </authorList>
    </citation>
    <scope>NUCLEOTIDE SEQUENCE</scope>
    <source>
        <strain evidence="2">WLHS1</strain>
    </source>
</reference>
<evidence type="ECO:0000313" key="2">
    <source>
        <dbReference type="EMBL" id="UTF52771.1"/>
    </source>
</evidence>
<dbReference type="Proteomes" id="UP001056855">
    <property type="component" value="Chromosome"/>
</dbReference>
<protein>
    <submittedName>
        <fullName evidence="2">Uncharacterized protein</fullName>
    </submittedName>
</protein>
<proteinExistence type="predicted"/>
<name>A0A9E7N8E7_9EURY</name>
<dbReference type="RefSeq" id="WP_254156819.1">
    <property type="nucleotide sequence ID" value="NZ_CP100355.1"/>
</dbReference>
<accession>A0A9E7N8E7</accession>
<evidence type="ECO:0000313" key="3">
    <source>
        <dbReference type="Proteomes" id="UP001056855"/>
    </source>
</evidence>
<dbReference type="EMBL" id="CP100355">
    <property type="protein sequence ID" value="UTF52771.1"/>
    <property type="molecule type" value="Genomic_DNA"/>
</dbReference>